<proteinExistence type="predicted"/>
<dbReference type="EMBL" id="CP061723">
    <property type="protein sequence ID" value="QOD00869.1"/>
    <property type="molecule type" value="Genomic_DNA"/>
</dbReference>
<organism evidence="1 2">
    <name type="scientific">Pseudomonas putida</name>
    <name type="common">Arthrobacter siderocapsulatus</name>
    <dbReference type="NCBI Taxonomy" id="303"/>
    <lineage>
        <taxon>Bacteria</taxon>
        <taxon>Pseudomonadati</taxon>
        <taxon>Pseudomonadota</taxon>
        <taxon>Gammaproteobacteria</taxon>
        <taxon>Pseudomonadales</taxon>
        <taxon>Pseudomonadaceae</taxon>
        <taxon>Pseudomonas</taxon>
    </lineage>
</organism>
<sequence>MLTVLSLLDDRLRPKGSRDPLAIESIWSAVGRKLVGNLTTVTSRAEHFMVALLACRHAHEGKSRSLDEVQARYVRAEQLAAYLRLEASAEASLLGRQLAVANFRRDAMGLGMHKKAQILSNQLSYGLWGLYSSALQEAGLIKGSDRRLTDAGRVLTDTLLEVFGKSQWQRFGELASQDAVSRQQLATLARPFSALLNDQGMRKQLISALLRYAKACPLQLALHDAAQQWLALPGEHTVPVRAFANWAVGAGEVDAQVQQVLEQILLLQPLLVFANTVVVWLQRQGGRTRAALVEDLRSRLAEPFLQPGWDRPGLPHASFLQCVSGAANDGDAGAVIDQLIRQNSVVMGARGGAAWLDWEEDRLKVRVPVDRASLPAELAAHCHQAWDYSFFLHAFLSIAKAGHV</sequence>
<evidence type="ECO:0000313" key="1">
    <source>
        <dbReference type="EMBL" id="QOD00869.1"/>
    </source>
</evidence>
<dbReference type="AlphaFoldDB" id="A0ABD7BKE0"/>
<protein>
    <submittedName>
        <fullName evidence="1">Uncharacterized protein</fullName>
    </submittedName>
</protein>
<reference evidence="1 2" key="1">
    <citation type="submission" date="2020-09" db="EMBL/GenBank/DDBJ databases">
        <title>Co-existence of a novel multidrug-resistance efflux pump with carbapenem resistance gene blaVIM-2 in one megaplasmid in Pseudomonas putida.</title>
        <authorList>
            <person name="Peng K."/>
            <person name="Li R."/>
        </authorList>
    </citation>
    <scope>NUCLEOTIDE SEQUENCE [LARGE SCALE GENOMIC DNA]</scope>
    <source>
        <strain evidence="1 2">ZXPA-20</strain>
    </source>
</reference>
<evidence type="ECO:0000313" key="2">
    <source>
        <dbReference type="Proteomes" id="UP000516786"/>
    </source>
</evidence>
<name>A0ABD7BKE0_PSEPU</name>
<gene>
    <name evidence="1" type="ORF">ID616_14795</name>
</gene>
<accession>A0ABD7BKE0</accession>
<dbReference type="RefSeq" id="WP_191087816.1">
    <property type="nucleotide sequence ID" value="NZ_CP061723.1"/>
</dbReference>
<dbReference type="Proteomes" id="UP000516786">
    <property type="component" value="Chromosome"/>
</dbReference>